<feature type="compositionally biased region" description="Low complexity" evidence="1">
    <location>
        <begin position="829"/>
        <end position="841"/>
    </location>
</feature>
<dbReference type="GO" id="GO:0090313">
    <property type="term" value="P:regulation of protein targeting to membrane"/>
    <property type="evidence" value="ECO:0007669"/>
    <property type="project" value="TreeGrafter"/>
</dbReference>
<dbReference type="GO" id="GO:0005886">
    <property type="term" value="C:plasma membrane"/>
    <property type="evidence" value="ECO:0007669"/>
    <property type="project" value="TreeGrafter"/>
</dbReference>
<gene>
    <name evidence="3" type="ORF">BLA23254_02515</name>
</gene>
<feature type="region of interest" description="Disordered" evidence="1">
    <location>
        <begin position="815"/>
        <end position="841"/>
    </location>
</feature>
<dbReference type="Proteomes" id="UP000494218">
    <property type="component" value="Unassembled WGS sequence"/>
</dbReference>
<dbReference type="InterPro" id="IPR052894">
    <property type="entry name" value="AsmA-related"/>
</dbReference>
<organism evidence="3 4">
    <name type="scientific">Burkholderia lata (strain ATCC 17760 / DSM 23089 / LMG 22485 / NCIMB 9086 / R18194 / 383)</name>
    <dbReference type="NCBI Taxonomy" id="482957"/>
    <lineage>
        <taxon>Bacteria</taxon>
        <taxon>Pseudomonadati</taxon>
        <taxon>Pseudomonadota</taxon>
        <taxon>Betaproteobacteria</taxon>
        <taxon>Burkholderiales</taxon>
        <taxon>Burkholderiaceae</taxon>
        <taxon>Burkholderia</taxon>
        <taxon>Burkholderia cepacia complex</taxon>
    </lineage>
</organism>
<feature type="transmembrane region" description="Helical" evidence="2">
    <location>
        <begin position="30"/>
        <end position="51"/>
    </location>
</feature>
<evidence type="ECO:0000313" key="3">
    <source>
        <dbReference type="EMBL" id="VWB54957.1"/>
    </source>
</evidence>
<evidence type="ECO:0000313" key="4">
    <source>
        <dbReference type="Proteomes" id="UP000494218"/>
    </source>
</evidence>
<dbReference type="Pfam" id="PF05359">
    <property type="entry name" value="DUF748"/>
    <property type="match status" value="2"/>
</dbReference>
<evidence type="ECO:0000256" key="2">
    <source>
        <dbReference type="SAM" id="Phobius"/>
    </source>
</evidence>
<proteinExistence type="predicted"/>
<keyword evidence="2" id="KW-0812">Transmembrane</keyword>
<name>A0A6P2KEP7_BURL3</name>
<dbReference type="PANTHER" id="PTHR30441:SF8">
    <property type="entry name" value="DUF748 DOMAIN-CONTAINING PROTEIN"/>
    <property type="match status" value="1"/>
</dbReference>
<protein>
    <submittedName>
        <fullName evidence="3">Exported protein</fullName>
    </submittedName>
</protein>
<sequence>MASADKETVSSTLHALGGVARSRRTRRIGIGVLIFLVLFGLLGFFAAPPLIRHIAEQQLSKQLDRPATIRRIALNPYTLNLEADGIHLGDKGGQGDFIDIAKLVVRPSWSSLFRGAPIVNEVRLDSPRFHIVRYDAQRFNFTDLIEKFSTPSPKPESKPTQFSVSNIQVNNGRIDFDDRLLNEKHVVDNWTLGIPYIATLASKTDIFVEPKLRARFDGSPIAIDGKTKPFAQSRESEIALKFDGLDVPKLISYVPAKLPVAVTSGLLSSDLKVNFVMSGETPALRVSGTVDLKDAKVTDHASAPLFAAHGVHVAAASLEPLRNAMHFDEIRIDQPVVDLSRDKQGVLNVEKLAAQPAAASKAAEGKPAASGAAAASAAAEATASGAKAEAGADAKEAPPLDLTIRHFAIDGGTVNVDDRVPATPTALSLTKLAATLDGFTMQGKTPAKYTLSTSLSRGGDVTAEGTFNLAEKQAESKLTVAALALPALQPYLGEATRARVLDGTLGATVNAKADWGKTPLAAQVADSTISLKSLKIATPDAKAPAIVLPDASAKIAKVDVATRTAEIASVDASGLALDVQRLKDGKIDLAALAEPAQASVPKRTVARKAEAAAPSWHYRIDALNVKDSSANFTDLSTPRPVKLAIKPLDLSVQKISDDMTKPLPVQLKATLNRKGSLNVTGDVTAQPLKLGLKINGNRLDAAAFEPYFGSALNATIASALLNAQGNLTFAQVKDAPRATYRGDVALVDVRMLDKATSDPFAGWRSLALTNLKANYDEKGTDVDASRVTFSNFYGRVLLDAQGRLNLKDVVAKESGPAQSLTRDASKGEPVPLSPQAASAPAVAQQASAPAAASATVVVKAATPPQNPVRMHFGELLLQNGRVTYTDNFIKPNYTANLVAIKGTVGAFGTDSTTSAPVDVAANLAGNGPISIKGSVNPLIEKPALDLTATAHDIELTNLTPYSAKYAGYPITKGKLNVDLHYALENDQLKANNHIFIDQLTFGDHVDNDTATKLPVKLAISLLKNTRGQIDVNLPVSGSLSNPEFSVGGLIWRAVLNLIAKAVTSPFSLLAHAFGSGGEDLGYVEFAPGSYQLDDAQQKKLDTVVKMLTEKSSIRLDLIGRVDPAKDTSGLGDAYVDRLVRQQKLKDVVGQGESIDPMSVKVEPAEYSKYLARAYKAADFKKPRNLIGLQKTLPDADMKKALADHAPADDNALRALAQQRAQAVRQYLDGKIDSSRVFIVAPKLDAKGIEDKGATTRVDFGLQ</sequence>
<dbReference type="InterPro" id="IPR036737">
    <property type="entry name" value="OmpA-like_sf"/>
</dbReference>
<dbReference type="PANTHER" id="PTHR30441">
    <property type="entry name" value="DUF748 DOMAIN-CONTAINING PROTEIN"/>
    <property type="match status" value="1"/>
</dbReference>
<keyword evidence="2" id="KW-0472">Membrane</keyword>
<reference evidence="3 4" key="1">
    <citation type="submission" date="2019-09" db="EMBL/GenBank/DDBJ databases">
        <authorList>
            <person name="Depoorter E."/>
        </authorList>
    </citation>
    <scope>NUCLEOTIDE SEQUENCE [LARGE SCALE GENOMIC DNA]</scope>
    <source>
        <strain evidence="3">LMG 23254</strain>
    </source>
</reference>
<dbReference type="EMBL" id="CABVPW010000010">
    <property type="protein sequence ID" value="VWB54957.1"/>
    <property type="molecule type" value="Genomic_DNA"/>
</dbReference>
<evidence type="ECO:0000256" key="1">
    <source>
        <dbReference type="SAM" id="MobiDB-lite"/>
    </source>
</evidence>
<dbReference type="AlphaFoldDB" id="A0A6P2KEP7"/>
<dbReference type="Gene3D" id="3.30.1330.60">
    <property type="entry name" value="OmpA-like domain"/>
    <property type="match status" value="1"/>
</dbReference>
<keyword evidence="2" id="KW-1133">Transmembrane helix</keyword>
<dbReference type="RefSeq" id="WP_175031540.1">
    <property type="nucleotide sequence ID" value="NZ_CABVPW010000010.1"/>
</dbReference>
<accession>A0A6P2KEP7</accession>
<dbReference type="InterPro" id="IPR008023">
    <property type="entry name" value="DUF748"/>
</dbReference>